<keyword evidence="5" id="KW-0472">Membrane</keyword>
<dbReference type="Gene3D" id="3.30.565.10">
    <property type="entry name" value="Histidine kinase-like ATPase, C-terminal domain"/>
    <property type="match status" value="1"/>
</dbReference>
<keyword evidence="1" id="KW-0808">Transferase</keyword>
<keyword evidence="3" id="KW-0902">Two-component regulatory system</keyword>
<dbReference type="InterPro" id="IPR050482">
    <property type="entry name" value="Sensor_HK_TwoCompSys"/>
</dbReference>
<evidence type="ECO:0000256" key="1">
    <source>
        <dbReference type="ARBA" id="ARBA00022679"/>
    </source>
</evidence>
<feature type="domain" description="Signal transduction histidine kinase subgroup 3 dimerisation and phosphoacceptor" evidence="6">
    <location>
        <begin position="214"/>
        <end position="278"/>
    </location>
</feature>
<keyword evidence="2 7" id="KW-0418">Kinase</keyword>
<dbReference type="InterPro" id="IPR036890">
    <property type="entry name" value="HATPase_C_sf"/>
</dbReference>
<keyword evidence="5" id="KW-1133">Transmembrane helix</keyword>
<organism evidence="7 8">
    <name type="scientific">Microbispora corallina</name>
    <dbReference type="NCBI Taxonomy" id="83302"/>
    <lineage>
        <taxon>Bacteria</taxon>
        <taxon>Bacillati</taxon>
        <taxon>Actinomycetota</taxon>
        <taxon>Actinomycetes</taxon>
        <taxon>Streptosporangiales</taxon>
        <taxon>Streptosporangiaceae</taxon>
        <taxon>Microbispora</taxon>
    </lineage>
</organism>
<gene>
    <name evidence="7" type="primary">desK</name>
    <name evidence="7" type="ORF">Mco01_60750</name>
</gene>
<dbReference type="Pfam" id="PF07730">
    <property type="entry name" value="HisKA_3"/>
    <property type="match status" value="1"/>
</dbReference>
<keyword evidence="8" id="KW-1185">Reference proteome</keyword>
<dbReference type="CDD" id="cd16917">
    <property type="entry name" value="HATPase_UhpB-NarQ-NarX-like"/>
    <property type="match status" value="1"/>
</dbReference>
<feature type="compositionally biased region" description="Low complexity" evidence="4">
    <location>
        <begin position="398"/>
        <end position="414"/>
    </location>
</feature>
<feature type="transmembrane region" description="Helical" evidence="5">
    <location>
        <begin position="146"/>
        <end position="164"/>
    </location>
</feature>
<evidence type="ECO:0000256" key="4">
    <source>
        <dbReference type="SAM" id="MobiDB-lite"/>
    </source>
</evidence>
<keyword evidence="5" id="KW-0812">Transmembrane</keyword>
<evidence type="ECO:0000313" key="7">
    <source>
        <dbReference type="EMBL" id="GIH43075.1"/>
    </source>
</evidence>
<evidence type="ECO:0000256" key="5">
    <source>
        <dbReference type="SAM" id="Phobius"/>
    </source>
</evidence>
<reference evidence="7 8" key="1">
    <citation type="submission" date="2021-01" db="EMBL/GenBank/DDBJ databases">
        <title>Whole genome shotgun sequence of Microbispora corallina NBRC 16416.</title>
        <authorList>
            <person name="Komaki H."/>
            <person name="Tamura T."/>
        </authorList>
    </citation>
    <scope>NUCLEOTIDE SEQUENCE [LARGE SCALE GENOMIC DNA]</scope>
    <source>
        <strain evidence="7 8">NBRC 16416</strain>
    </source>
</reference>
<evidence type="ECO:0000259" key="6">
    <source>
        <dbReference type="Pfam" id="PF07730"/>
    </source>
</evidence>
<dbReference type="InterPro" id="IPR011712">
    <property type="entry name" value="Sig_transdc_His_kin_sub3_dim/P"/>
</dbReference>
<evidence type="ECO:0000256" key="3">
    <source>
        <dbReference type="ARBA" id="ARBA00023012"/>
    </source>
</evidence>
<evidence type="ECO:0000313" key="8">
    <source>
        <dbReference type="Proteomes" id="UP000603904"/>
    </source>
</evidence>
<proteinExistence type="predicted"/>
<name>A0ABQ4G7P0_9ACTN</name>
<dbReference type="EMBL" id="BOOC01000035">
    <property type="protein sequence ID" value="GIH43075.1"/>
    <property type="molecule type" value="Genomic_DNA"/>
</dbReference>
<comment type="caution">
    <text evidence="7">The sequence shown here is derived from an EMBL/GenBank/DDBJ whole genome shotgun (WGS) entry which is preliminary data.</text>
</comment>
<dbReference type="GO" id="GO:0016301">
    <property type="term" value="F:kinase activity"/>
    <property type="evidence" value="ECO:0007669"/>
    <property type="project" value="UniProtKB-KW"/>
</dbReference>
<feature type="transmembrane region" description="Helical" evidence="5">
    <location>
        <begin position="103"/>
        <end position="120"/>
    </location>
</feature>
<feature type="transmembrane region" description="Helical" evidence="5">
    <location>
        <begin position="77"/>
        <end position="98"/>
    </location>
</feature>
<protein>
    <submittedName>
        <fullName evidence="7">Histidine kinase</fullName>
    </submittedName>
</protein>
<dbReference type="Gene3D" id="1.20.5.1930">
    <property type="match status" value="1"/>
</dbReference>
<sequence>MSPATRTPGNAVYHAEIGTAGRAWRTAEGNQVTDMPDRDPQRWAQGWRRVFLAAGMLVFPAVAASGVAEYADGVTAIAGYAIVAVFCVAYVLTGLAFARNRPITVWTLLGLMTVLFAASLPIARDFAFYLGVVVVSLAAMIRRRHLVPIIAGGALAALVVPWAVRPWHLGFGWTQAVMIIFTGLTVVGFSEIATSNRALLEARAEVARLASEAERARISRDLHDLLGHSLTVITVKSGLARRLAASGSPRAVEEIAAVEGLARQALTDVRAAVSGYSEVTLAGELARGRELLRAAGVVADLPTAADLVEPAHQELFGWVVREGITNVVRHARATRCTVTLSPFRVEIRDDGTGAAAPNGNGLSGLRERVAAAGGAVEAGPAAPRGWRLRVTLGEDEPAASSVSSVPSVPSASSATTGDHPA</sequence>
<dbReference type="Proteomes" id="UP000603904">
    <property type="component" value="Unassembled WGS sequence"/>
</dbReference>
<feature type="transmembrane region" description="Helical" evidence="5">
    <location>
        <begin position="50"/>
        <end position="71"/>
    </location>
</feature>
<dbReference type="PANTHER" id="PTHR24421:SF63">
    <property type="entry name" value="SENSOR HISTIDINE KINASE DESK"/>
    <property type="match status" value="1"/>
</dbReference>
<dbReference type="SUPFAM" id="SSF55874">
    <property type="entry name" value="ATPase domain of HSP90 chaperone/DNA topoisomerase II/histidine kinase"/>
    <property type="match status" value="1"/>
</dbReference>
<evidence type="ECO:0000256" key="2">
    <source>
        <dbReference type="ARBA" id="ARBA00022777"/>
    </source>
</evidence>
<feature type="region of interest" description="Disordered" evidence="4">
    <location>
        <begin position="395"/>
        <end position="421"/>
    </location>
</feature>
<accession>A0ABQ4G7P0</accession>
<dbReference type="PANTHER" id="PTHR24421">
    <property type="entry name" value="NITRATE/NITRITE SENSOR PROTEIN NARX-RELATED"/>
    <property type="match status" value="1"/>
</dbReference>
<feature type="transmembrane region" description="Helical" evidence="5">
    <location>
        <begin position="170"/>
        <end position="189"/>
    </location>
</feature>